<keyword evidence="2" id="KW-1185">Reference proteome</keyword>
<gene>
    <name evidence="1" type="ORF">MTR67_051797</name>
</gene>
<protein>
    <recommendedName>
        <fullName evidence="3">Reverse transcriptase domain-containing protein</fullName>
    </recommendedName>
</protein>
<name>A0AAF0ZZF5_SOLVR</name>
<accession>A0AAF0ZZF5</accession>
<dbReference type="EMBL" id="CP133623">
    <property type="protein sequence ID" value="WMV58412.1"/>
    <property type="molecule type" value="Genomic_DNA"/>
</dbReference>
<organism evidence="1 2">
    <name type="scientific">Solanum verrucosum</name>
    <dbReference type="NCBI Taxonomy" id="315347"/>
    <lineage>
        <taxon>Eukaryota</taxon>
        <taxon>Viridiplantae</taxon>
        <taxon>Streptophyta</taxon>
        <taxon>Embryophyta</taxon>
        <taxon>Tracheophyta</taxon>
        <taxon>Spermatophyta</taxon>
        <taxon>Magnoliopsida</taxon>
        <taxon>eudicotyledons</taxon>
        <taxon>Gunneridae</taxon>
        <taxon>Pentapetalae</taxon>
        <taxon>asterids</taxon>
        <taxon>lamiids</taxon>
        <taxon>Solanales</taxon>
        <taxon>Solanaceae</taxon>
        <taxon>Solanoideae</taxon>
        <taxon>Solaneae</taxon>
        <taxon>Solanum</taxon>
    </lineage>
</organism>
<evidence type="ECO:0008006" key="3">
    <source>
        <dbReference type="Google" id="ProtNLM"/>
    </source>
</evidence>
<dbReference type="PANTHER" id="PTHR33116">
    <property type="entry name" value="REVERSE TRANSCRIPTASE ZINC-BINDING DOMAIN-CONTAINING PROTEIN-RELATED-RELATED"/>
    <property type="match status" value="1"/>
</dbReference>
<reference evidence="1" key="1">
    <citation type="submission" date="2023-08" db="EMBL/GenBank/DDBJ databases">
        <title>A de novo genome assembly of Solanum verrucosum Schlechtendal, a Mexican diploid species geographically isolated from the other diploid A-genome species in potato relatives.</title>
        <authorList>
            <person name="Hosaka K."/>
        </authorList>
    </citation>
    <scope>NUCLEOTIDE SEQUENCE</scope>
    <source>
        <tissue evidence="1">Young leaves</tissue>
    </source>
</reference>
<evidence type="ECO:0000313" key="2">
    <source>
        <dbReference type="Proteomes" id="UP001234989"/>
    </source>
</evidence>
<dbReference type="PANTHER" id="PTHR33116:SF78">
    <property type="entry name" value="OS12G0587133 PROTEIN"/>
    <property type="match status" value="1"/>
</dbReference>
<dbReference type="AlphaFoldDB" id="A0AAF0ZZF5"/>
<sequence length="303" mass="34421">MEKAAGPDGVPMVFFLWWEMLKEDIITTVQFFHSNQVFERSFNATIIALIPNKIGAVDLLKNVVSKVMNKHHMDFIKGRQVIDATLIASECVDSRTRGVEPGVMCKLDIQKANGHVFLEFLCSILRQMGFDSFDGMMTIALHNRWFKGFQISGRGWEEVEITHLLYANDAVIFCEPKAEQICYIRLMLMVFEVVTGLRVNWSKNSLFPVKEVPHIKEPASILGCVVENLPTIYLGMPLGRKHKALEIWDGILGKTEKKLAWWKAQYLSLGGNFTLINYMLDSFLTNVMPLFPNSSIIVTNLTS</sequence>
<evidence type="ECO:0000313" key="1">
    <source>
        <dbReference type="EMBL" id="WMV58412.1"/>
    </source>
</evidence>
<proteinExistence type="predicted"/>
<dbReference type="Proteomes" id="UP001234989">
    <property type="component" value="Chromosome 12"/>
</dbReference>